<feature type="region of interest" description="Disordered" evidence="3">
    <location>
        <begin position="1"/>
        <end position="34"/>
    </location>
</feature>
<dbReference type="AlphaFoldDB" id="A0A6L6LUZ9"/>
<dbReference type="InterPro" id="IPR000917">
    <property type="entry name" value="Sulfatase_N"/>
</dbReference>
<evidence type="ECO:0000256" key="3">
    <source>
        <dbReference type="SAM" id="MobiDB-lite"/>
    </source>
</evidence>
<protein>
    <submittedName>
        <fullName evidence="5">Sulfatase-like hydrolase/transferase</fullName>
    </submittedName>
</protein>
<dbReference type="GO" id="GO:0008484">
    <property type="term" value="F:sulfuric ester hydrolase activity"/>
    <property type="evidence" value="ECO:0007669"/>
    <property type="project" value="TreeGrafter"/>
</dbReference>
<name>A0A6L6LUZ9_9FIRM</name>
<dbReference type="EMBL" id="WMZU01000023">
    <property type="protein sequence ID" value="MTS28198.1"/>
    <property type="molecule type" value="Genomic_DNA"/>
</dbReference>
<sequence>MKAMHLSMRDPRSYRWSGKAKESTRRGEKTMDKRRDRPNILLIMTDQQAERMRKSRGYPLDTMPFLDALAGQGVQFTNAYTANPTCMPARVSLFTGRYSSCHQVRCNTSDLAAFYSKDLLDVLKEAGYRTALCGKNHSHRRSEAFDFCRQNTHWGSSDPKRENQGRQSFDRFLRALENGVSMEPSPGGVEAQLPYRNVSDALEFIDSADPRPFFLWLSFAEPHNPYQVPTPYFNLFPPDSLPVPTPPCAGKGMRFSWLRAQWETLYGKERCDAVIRRCRSNYLGMLRLIDDQIRRLMDEMEKRGLQNDTIVIFLSDHGDFAGEYGLVRKGADLPEALVRIPMIWKGPGIEAKGDYEGCFANIVDVLPTLCEALRVSVPAGVQGRSLWSVLTGRRGAGKPESIAYSEAGYGGDYWSDEDELPPVCRGVHKEGAFDCLNSITQSGQVRMVRKGQWKLQYDMKAQGHLYDLGTDPFEEHDLWRDPTCEKKKCELLEVLAQKCLQLTDTLPVPPDRFAVKHFVPNDGKGGSAE</sequence>
<dbReference type="SUPFAM" id="SSF53649">
    <property type="entry name" value="Alkaline phosphatase-like"/>
    <property type="match status" value="1"/>
</dbReference>
<keyword evidence="1" id="KW-0479">Metal-binding</keyword>
<dbReference type="PANTHER" id="PTHR45953:SF1">
    <property type="entry name" value="IDURONATE 2-SULFATASE"/>
    <property type="match status" value="1"/>
</dbReference>
<gene>
    <name evidence="5" type="ORF">GMD59_13005</name>
</gene>
<keyword evidence="5" id="KW-0808">Transferase</keyword>
<dbReference type="Gene3D" id="3.40.720.10">
    <property type="entry name" value="Alkaline Phosphatase, subunit A"/>
    <property type="match status" value="1"/>
</dbReference>
<evidence type="ECO:0000256" key="2">
    <source>
        <dbReference type="ARBA" id="ARBA00022801"/>
    </source>
</evidence>
<dbReference type="PANTHER" id="PTHR45953">
    <property type="entry name" value="IDURONATE 2-SULFATASE"/>
    <property type="match status" value="1"/>
</dbReference>
<proteinExistence type="predicted"/>
<dbReference type="Pfam" id="PF00884">
    <property type="entry name" value="Sulfatase"/>
    <property type="match status" value="1"/>
</dbReference>
<dbReference type="GO" id="GO:0005737">
    <property type="term" value="C:cytoplasm"/>
    <property type="evidence" value="ECO:0007669"/>
    <property type="project" value="TreeGrafter"/>
</dbReference>
<evidence type="ECO:0000259" key="4">
    <source>
        <dbReference type="Pfam" id="PF00884"/>
    </source>
</evidence>
<feature type="compositionally biased region" description="Basic and acidic residues" evidence="3">
    <location>
        <begin position="7"/>
        <end position="34"/>
    </location>
</feature>
<reference evidence="5 6" key="1">
    <citation type="journal article" date="2019" name="Nat. Med.">
        <title>A library of human gut bacterial isolates paired with longitudinal multiomics data enables mechanistic microbiome research.</title>
        <authorList>
            <person name="Poyet M."/>
            <person name="Groussin M."/>
            <person name="Gibbons S.M."/>
            <person name="Avila-Pacheco J."/>
            <person name="Jiang X."/>
            <person name="Kearney S.M."/>
            <person name="Perrotta A.R."/>
            <person name="Berdy B."/>
            <person name="Zhao S."/>
            <person name="Lieberman T.D."/>
            <person name="Swanson P.K."/>
            <person name="Smith M."/>
            <person name="Roesemann S."/>
            <person name="Alexander J.E."/>
            <person name="Rich S.A."/>
            <person name="Livny J."/>
            <person name="Vlamakis H."/>
            <person name="Clish C."/>
            <person name="Bullock K."/>
            <person name="Deik A."/>
            <person name="Scott J."/>
            <person name="Pierce K.A."/>
            <person name="Xavier R.J."/>
            <person name="Alm E.J."/>
        </authorList>
    </citation>
    <scope>NUCLEOTIDE SEQUENCE [LARGE SCALE GENOMIC DNA]</scope>
    <source>
        <strain evidence="5 6">BIOML-A4</strain>
    </source>
</reference>
<feature type="domain" description="Sulfatase N-terminal" evidence="4">
    <location>
        <begin position="38"/>
        <end position="373"/>
    </location>
</feature>
<comment type="caution">
    <text evidence="5">The sequence shown here is derived from an EMBL/GenBank/DDBJ whole genome shotgun (WGS) entry which is preliminary data.</text>
</comment>
<dbReference type="Proteomes" id="UP000472755">
    <property type="component" value="Unassembled WGS sequence"/>
</dbReference>
<dbReference type="GO" id="GO:0016740">
    <property type="term" value="F:transferase activity"/>
    <property type="evidence" value="ECO:0007669"/>
    <property type="project" value="UniProtKB-KW"/>
</dbReference>
<organism evidence="5 6">
    <name type="scientific">Ruthenibacterium lactatiformans</name>
    <dbReference type="NCBI Taxonomy" id="1550024"/>
    <lineage>
        <taxon>Bacteria</taxon>
        <taxon>Bacillati</taxon>
        <taxon>Bacillota</taxon>
        <taxon>Clostridia</taxon>
        <taxon>Eubacteriales</taxon>
        <taxon>Oscillospiraceae</taxon>
        <taxon>Ruthenibacterium</taxon>
    </lineage>
</organism>
<evidence type="ECO:0000313" key="6">
    <source>
        <dbReference type="Proteomes" id="UP000472755"/>
    </source>
</evidence>
<dbReference type="InterPro" id="IPR017850">
    <property type="entry name" value="Alkaline_phosphatase_core_sf"/>
</dbReference>
<keyword evidence="2 5" id="KW-0378">Hydrolase</keyword>
<evidence type="ECO:0000256" key="1">
    <source>
        <dbReference type="ARBA" id="ARBA00022723"/>
    </source>
</evidence>
<accession>A0A6L6LUZ9</accession>
<evidence type="ECO:0000313" key="5">
    <source>
        <dbReference type="EMBL" id="MTS28198.1"/>
    </source>
</evidence>
<dbReference type="GO" id="GO:0046872">
    <property type="term" value="F:metal ion binding"/>
    <property type="evidence" value="ECO:0007669"/>
    <property type="project" value="UniProtKB-KW"/>
</dbReference>